<dbReference type="PANTHER" id="PTHR35558">
    <property type="entry name" value="SGNH_HYDRO DOMAIN-CONTAINING PROTEIN"/>
    <property type="match status" value="1"/>
</dbReference>
<dbReference type="InterPro" id="IPR000571">
    <property type="entry name" value="Znf_CCCH"/>
</dbReference>
<comment type="caution">
    <text evidence="2">The sequence shown here is derived from an EMBL/GenBank/DDBJ whole genome shotgun (WGS) entry which is preliminary data.</text>
</comment>
<protein>
    <submittedName>
        <fullName evidence="2">TPA_exp: gag</fullName>
    </submittedName>
</protein>
<sequence length="139" mass="15649">METIRHAAKTHGGLGWCIYDHKFRYKAAACRTLSWANIDMQLWLRIFTASSTQLREDYSLFSNGPSNKAGAARDGICHSYNRGRPCPLRPNCPYTHRCNRIGCGGNHPGYQCPQSRGENNHNDDHPSQSARSSAKTNRK</sequence>
<name>A0A6S7K4M9_PARCT</name>
<evidence type="ECO:0000256" key="1">
    <source>
        <dbReference type="SAM" id="MobiDB-lite"/>
    </source>
</evidence>
<evidence type="ECO:0000313" key="2">
    <source>
        <dbReference type="EMBL" id="CAB4022861.1"/>
    </source>
</evidence>
<dbReference type="Proteomes" id="UP001152795">
    <property type="component" value="Unassembled WGS sequence"/>
</dbReference>
<gene>
    <name evidence="2" type="ORF">PACLA_8A055202</name>
</gene>
<feature type="compositionally biased region" description="Polar residues" evidence="1">
    <location>
        <begin position="127"/>
        <end position="139"/>
    </location>
</feature>
<dbReference type="OrthoDB" id="6063244at2759"/>
<dbReference type="GO" id="GO:0046872">
    <property type="term" value="F:metal ion binding"/>
    <property type="evidence" value="ECO:0007669"/>
    <property type="project" value="InterPro"/>
</dbReference>
<dbReference type="AlphaFoldDB" id="A0A6S7K4M9"/>
<dbReference type="PANTHER" id="PTHR35558:SF1">
    <property type="entry name" value="ENDONUCLEASE_EXONUCLEASE_PHOSPHATASE DOMAIN-CONTAINING PROTEIN"/>
    <property type="match status" value="1"/>
</dbReference>
<feature type="region of interest" description="Disordered" evidence="1">
    <location>
        <begin position="114"/>
        <end position="139"/>
    </location>
</feature>
<keyword evidence="3" id="KW-1185">Reference proteome</keyword>
<accession>A0A6S7K4M9</accession>
<evidence type="ECO:0000313" key="3">
    <source>
        <dbReference type="Proteomes" id="UP001152795"/>
    </source>
</evidence>
<reference evidence="2" key="1">
    <citation type="submission" date="2020-04" db="EMBL/GenBank/DDBJ databases">
        <authorList>
            <person name="Alioto T."/>
            <person name="Alioto T."/>
            <person name="Gomez Garrido J."/>
        </authorList>
    </citation>
    <scope>NUCLEOTIDE SEQUENCE</scope>
    <source>
        <strain evidence="2">A484AB</strain>
    </source>
</reference>
<dbReference type="PROSITE" id="PS50103">
    <property type="entry name" value="ZF_C3H1"/>
    <property type="match status" value="1"/>
</dbReference>
<proteinExistence type="predicted"/>
<organism evidence="2 3">
    <name type="scientific">Paramuricea clavata</name>
    <name type="common">Red gorgonian</name>
    <name type="synonym">Violescent sea-whip</name>
    <dbReference type="NCBI Taxonomy" id="317549"/>
    <lineage>
        <taxon>Eukaryota</taxon>
        <taxon>Metazoa</taxon>
        <taxon>Cnidaria</taxon>
        <taxon>Anthozoa</taxon>
        <taxon>Octocorallia</taxon>
        <taxon>Malacalcyonacea</taxon>
        <taxon>Plexauridae</taxon>
        <taxon>Paramuricea</taxon>
    </lineage>
</organism>
<dbReference type="EMBL" id="CACRXK020012197">
    <property type="protein sequence ID" value="CAB4022861.1"/>
    <property type="molecule type" value="Genomic_DNA"/>
</dbReference>